<feature type="transmembrane region" description="Helical" evidence="11">
    <location>
        <begin position="347"/>
        <end position="367"/>
    </location>
</feature>
<name>A0A8S9WR96_APOLU</name>
<comment type="caution">
    <text evidence="12">The sequence shown here is derived from an EMBL/GenBank/DDBJ whole genome shotgun (WGS) entry which is preliminary data.</text>
</comment>
<dbReference type="Pfam" id="PF15383">
    <property type="entry name" value="TMEM237"/>
    <property type="match status" value="1"/>
</dbReference>
<keyword evidence="7" id="KW-0969">Cilium</keyword>
<organism evidence="12 13">
    <name type="scientific">Apolygus lucorum</name>
    <name type="common">Small green plant bug</name>
    <name type="synonym">Lygocoris lucorum</name>
    <dbReference type="NCBI Taxonomy" id="248454"/>
    <lineage>
        <taxon>Eukaryota</taxon>
        <taxon>Metazoa</taxon>
        <taxon>Ecdysozoa</taxon>
        <taxon>Arthropoda</taxon>
        <taxon>Hexapoda</taxon>
        <taxon>Insecta</taxon>
        <taxon>Pterygota</taxon>
        <taxon>Neoptera</taxon>
        <taxon>Paraneoptera</taxon>
        <taxon>Hemiptera</taxon>
        <taxon>Heteroptera</taxon>
        <taxon>Panheteroptera</taxon>
        <taxon>Cimicomorpha</taxon>
        <taxon>Miridae</taxon>
        <taxon>Mirini</taxon>
        <taxon>Apolygus</taxon>
    </lineage>
</organism>
<comment type="subcellular location">
    <subcellularLocation>
        <location evidence="1">Cell projection</location>
        <location evidence="1">Cilium</location>
    </subcellularLocation>
    <subcellularLocation>
        <location evidence="2">Membrane</location>
        <topology evidence="2">Multi-pass membrane protein</topology>
    </subcellularLocation>
</comment>
<dbReference type="Proteomes" id="UP000466442">
    <property type="component" value="Unassembled WGS sequence"/>
</dbReference>
<dbReference type="AlphaFoldDB" id="A0A8S9WR96"/>
<proteinExistence type="inferred from homology"/>
<keyword evidence="5" id="KW-0970">Cilium biogenesis/degradation</keyword>
<feature type="transmembrane region" description="Helical" evidence="11">
    <location>
        <begin position="213"/>
        <end position="232"/>
    </location>
</feature>
<evidence type="ECO:0000256" key="9">
    <source>
        <dbReference type="ARBA" id="ARBA00023273"/>
    </source>
</evidence>
<dbReference type="OrthoDB" id="6617334at2759"/>
<dbReference type="GO" id="GO:0035869">
    <property type="term" value="C:ciliary transition zone"/>
    <property type="evidence" value="ECO:0007669"/>
    <property type="project" value="TreeGrafter"/>
</dbReference>
<dbReference type="GO" id="GO:0016020">
    <property type="term" value="C:membrane"/>
    <property type="evidence" value="ECO:0007669"/>
    <property type="project" value="UniProtKB-SubCell"/>
</dbReference>
<dbReference type="PANTHER" id="PTHR28388:SF1">
    <property type="entry name" value="TRANSMEMBRANE PROTEIN 237"/>
    <property type="match status" value="1"/>
</dbReference>
<dbReference type="InterPro" id="IPR029409">
    <property type="entry name" value="TMEM237"/>
</dbReference>
<reference evidence="12" key="1">
    <citation type="journal article" date="2021" name="Mol. Ecol. Resour.">
        <title>Apolygus lucorum genome provides insights into omnivorousness and mesophyll feeding.</title>
        <authorList>
            <person name="Liu Y."/>
            <person name="Liu H."/>
            <person name="Wang H."/>
            <person name="Huang T."/>
            <person name="Liu B."/>
            <person name="Yang B."/>
            <person name="Yin L."/>
            <person name="Li B."/>
            <person name="Zhang Y."/>
            <person name="Zhang S."/>
            <person name="Jiang F."/>
            <person name="Zhang X."/>
            <person name="Ren Y."/>
            <person name="Wang B."/>
            <person name="Wang S."/>
            <person name="Lu Y."/>
            <person name="Wu K."/>
            <person name="Fan W."/>
            <person name="Wang G."/>
        </authorList>
    </citation>
    <scope>NUCLEOTIDE SEQUENCE</scope>
    <source>
        <strain evidence="12">12Hb</strain>
    </source>
</reference>
<keyword evidence="6 11" id="KW-1133">Transmembrane helix</keyword>
<keyword evidence="4 11" id="KW-0812">Transmembrane</keyword>
<evidence type="ECO:0000256" key="5">
    <source>
        <dbReference type="ARBA" id="ARBA00022794"/>
    </source>
</evidence>
<evidence type="ECO:0000256" key="11">
    <source>
        <dbReference type="SAM" id="Phobius"/>
    </source>
</evidence>
<evidence type="ECO:0000256" key="1">
    <source>
        <dbReference type="ARBA" id="ARBA00004138"/>
    </source>
</evidence>
<evidence type="ECO:0000256" key="4">
    <source>
        <dbReference type="ARBA" id="ARBA00022692"/>
    </source>
</evidence>
<accession>A0A8S9WR96</accession>
<keyword evidence="8 11" id="KW-0472">Membrane</keyword>
<evidence type="ECO:0000256" key="6">
    <source>
        <dbReference type="ARBA" id="ARBA00022989"/>
    </source>
</evidence>
<keyword evidence="13" id="KW-1185">Reference proteome</keyword>
<dbReference type="GO" id="GO:0060271">
    <property type="term" value="P:cilium assembly"/>
    <property type="evidence" value="ECO:0007669"/>
    <property type="project" value="TreeGrafter"/>
</dbReference>
<feature type="transmembrane region" description="Helical" evidence="11">
    <location>
        <begin position="289"/>
        <end position="306"/>
    </location>
</feature>
<dbReference type="EMBL" id="WIXP02000015">
    <property type="protein sequence ID" value="KAF6199252.1"/>
    <property type="molecule type" value="Genomic_DNA"/>
</dbReference>
<gene>
    <name evidence="12" type="ORF">GE061_007277</name>
</gene>
<comment type="function">
    <text evidence="10">Component of the transition zone in primary cilia. Required for ciliogenesis.</text>
</comment>
<evidence type="ECO:0000313" key="13">
    <source>
        <dbReference type="Proteomes" id="UP000466442"/>
    </source>
</evidence>
<feature type="transmembrane region" description="Helical" evidence="11">
    <location>
        <begin position="244"/>
        <end position="268"/>
    </location>
</feature>
<dbReference type="PANTHER" id="PTHR28388">
    <property type="entry name" value="TRANSMEMBRANE PROTEIN 237"/>
    <property type="match status" value="1"/>
</dbReference>
<evidence type="ECO:0000256" key="2">
    <source>
        <dbReference type="ARBA" id="ARBA00004141"/>
    </source>
</evidence>
<sequence length="406" mass="46333">MTGLNYYYTDKKNPLGGALQFAKQAVRSMKGDVRDNVCEVPTATCGPPGHPCETCMHLKGYVDPRQWAEKDLCLIAPKSLAKPVRYKRYFNRGVAVPPYLPASKVTGQLKEVKLPEICSAEQITSQILQHQQRELDRKFRESDDDTTPYLVSHNVYIEHNGKFTKAPKHLLQLGDYTTRVCYLEDIGGPEFNTPLDLAIFVQKIFSYIAKMSVGMLAGVALIELSVLVILMPTVDQDLTEFFRVYTNVASTFILYSSILTIITVLALFDWLDLAHMNLQHVWDTYMHRTVWLVLLPFFLAFVLRLFNADIDDQLYLQASTDNNFRIPAADDPDPNKNLDFREDLYKWKMRLVGSNACIIIGWCLLVITRNDDLFLLHLESMKKYEVNHGQKPSVEISNPYLYGCAA</sequence>
<comment type="similarity">
    <text evidence="3">Belongs to the TMEM237 family.</text>
</comment>
<evidence type="ECO:0000256" key="10">
    <source>
        <dbReference type="ARBA" id="ARBA00025631"/>
    </source>
</evidence>
<evidence type="ECO:0000256" key="7">
    <source>
        <dbReference type="ARBA" id="ARBA00023069"/>
    </source>
</evidence>
<protein>
    <submittedName>
        <fullName evidence="12">Uncharacterized protein</fullName>
    </submittedName>
</protein>
<evidence type="ECO:0000256" key="8">
    <source>
        <dbReference type="ARBA" id="ARBA00023136"/>
    </source>
</evidence>
<evidence type="ECO:0000256" key="3">
    <source>
        <dbReference type="ARBA" id="ARBA00008783"/>
    </source>
</evidence>
<evidence type="ECO:0000313" key="12">
    <source>
        <dbReference type="EMBL" id="KAF6199252.1"/>
    </source>
</evidence>
<keyword evidence="9" id="KW-0966">Cell projection</keyword>